<dbReference type="AlphaFoldDB" id="A0A0E9RN07"/>
<evidence type="ECO:0000256" key="1">
    <source>
        <dbReference type="SAM" id="SignalP"/>
    </source>
</evidence>
<feature type="chain" id="PRO_5002432471" description="Secreted protein" evidence="1">
    <location>
        <begin position="17"/>
        <end position="63"/>
    </location>
</feature>
<evidence type="ECO:0000313" key="2">
    <source>
        <dbReference type="EMBL" id="JAH29795.1"/>
    </source>
</evidence>
<reference evidence="2" key="2">
    <citation type="journal article" date="2015" name="Fish Shellfish Immunol.">
        <title>Early steps in the European eel (Anguilla anguilla)-Vibrio vulnificus interaction in the gills: Role of the RtxA13 toxin.</title>
        <authorList>
            <person name="Callol A."/>
            <person name="Pajuelo D."/>
            <person name="Ebbesson L."/>
            <person name="Teles M."/>
            <person name="MacKenzie S."/>
            <person name="Amaro C."/>
        </authorList>
    </citation>
    <scope>NUCLEOTIDE SEQUENCE</scope>
</reference>
<dbReference type="EMBL" id="GBXM01078782">
    <property type="protein sequence ID" value="JAH29795.1"/>
    <property type="molecule type" value="Transcribed_RNA"/>
</dbReference>
<protein>
    <recommendedName>
        <fullName evidence="3">Secreted protein</fullName>
    </recommendedName>
</protein>
<sequence>MPVLLLLFFPFSYCECLRAHVYCPTLSVFVRRSPGLTAVSEGIDRICAVIPNSCHPRVSTSHW</sequence>
<evidence type="ECO:0008006" key="3">
    <source>
        <dbReference type="Google" id="ProtNLM"/>
    </source>
</evidence>
<organism evidence="2">
    <name type="scientific">Anguilla anguilla</name>
    <name type="common">European freshwater eel</name>
    <name type="synonym">Muraena anguilla</name>
    <dbReference type="NCBI Taxonomy" id="7936"/>
    <lineage>
        <taxon>Eukaryota</taxon>
        <taxon>Metazoa</taxon>
        <taxon>Chordata</taxon>
        <taxon>Craniata</taxon>
        <taxon>Vertebrata</taxon>
        <taxon>Euteleostomi</taxon>
        <taxon>Actinopterygii</taxon>
        <taxon>Neopterygii</taxon>
        <taxon>Teleostei</taxon>
        <taxon>Anguilliformes</taxon>
        <taxon>Anguillidae</taxon>
        <taxon>Anguilla</taxon>
    </lineage>
</organism>
<keyword evidence="1" id="KW-0732">Signal</keyword>
<reference evidence="2" key="1">
    <citation type="submission" date="2014-11" db="EMBL/GenBank/DDBJ databases">
        <authorList>
            <person name="Amaro Gonzalez C."/>
        </authorList>
    </citation>
    <scope>NUCLEOTIDE SEQUENCE</scope>
</reference>
<feature type="signal peptide" evidence="1">
    <location>
        <begin position="1"/>
        <end position="16"/>
    </location>
</feature>
<accession>A0A0E9RN07</accession>
<proteinExistence type="predicted"/>
<name>A0A0E9RN07_ANGAN</name>